<dbReference type="InterPro" id="IPR029063">
    <property type="entry name" value="SAM-dependent_MTases_sf"/>
</dbReference>
<dbReference type="InterPro" id="IPR025799">
    <property type="entry name" value="Arg_MeTrfase"/>
</dbReference>
<name>A0A9Q1GLL9_9CARY</name>
<dbReference type="CDD" id="cd02440">
    <property type="entry name" value="AdoMet_MTases"/>
    <property type="match status" value="1"/>
</dbReference>
<reference evidence="2" key="1">
    <citation type="submission" date="2022-04" db="EMBL/GenBank/DDBJ databases">
        <title>Carnegiea gigantea Genome sequencing and assembly v2.</title>
        <authorList>
            <person name="Copetti D."/>
            <person name="Sanderson M.J."/>
            <person name="Burquez A."/>
            <person name="Wojciechowski M.F."/>
        </authorList>
    </citation>
    <scope>NUCLEOTIDE SEQUENCE</scope>
    <source>
        <strain evidence="2">SGP5-SGP5p</strain>
        <tissue evidence="2">Aerial part</tissue>
    </source>
</reference>
<dbReference type="EMBL" id="JAKOGI010002799">
    <property type="protein sequence ID" value="KAJ8421305.1"/>
    <property type="molecule type" value="Genomic_DNA"/>
</dbReference>
<proteinExistence type="predicted"/>
<comment type="caution">
    <text evidence="2">The sequence shown here is derived from an EMBL/GenBank/DDBJ whole genome shotgun (WGS) entry which is preliminary data.</text>
</comment>
<evidence type="ECO:0000256" key="1">
    <source>
        <dbReference type="ARBA" id="ARBA00022691"/>
    </source>
</evidence>
<dbReference type="Pfam" id="PF06325">
    <property type="entry name" value="PrmA"/>
    <property type="match status" value="1"/>
</dbReference>
<dbReference type="Gene3D" id="2.70.160.11">
    <property type="entry name" value="Hnrnp arginine n-methyltransferase1"/>
    <property type="match status" value="1"/>
</dbReference>
<keyword evidence="1" id="KW-0949">S-adenosyl-L-methionine</keyword>
<dbReference type="SUPFAM" id="SSF53335">
    <property type="entry name" value="S-adenosyl-L-methionine-dependent methyltransferases"/>
    <property type="match status" value="2"/>
</dbReference>
<organism evidence="2 3">
    <name type="scientific">Carnegiea gigantea</name>
    <dbReference type="NCBI Taxonomy" id="171969"/>
    <lineage>
        <taxon>Eukaryota</taxon>
        <taxon>Viridiplantae</taxon>
        <taxon>Streptophyta</taxon>
        <taxon>Embryophyta</taxon>
        <taxon>Tracheophyta</taxon>
        <taxon>Spermatophyta</taxon>
        <taxon>Magnoliopsida</taxon>
        <taxon>eudicotyledons</taxon>
        <taxon>Gunneridae</taxon>
        <taxon>Pentapetalae</taxon>
        <taxon>Caryophyllales</taxon>
        <taxon>Cactineae</taxon>
        <taxon>Cactaceae</taxon>
        <taxon>Cactoideae</taxon>
        <taxon>Echinocereeae</taxon>
        <taxon>Carnegiea</taxon>
    </lineage>
</organism>
<dbReference type="GO" id="GO:0042054">
    <property type="term" value="F:histone methyltransferase activity"/>
    <property type="evidence" value="ECO:0007669"/>
    <property type="project" value="TreeGrafter"/>
</dbReference>
<protein>
    <submittedName>
        <fullName evidence="2">Uncharacterized protein</fullName>
    </submittedName>
</protein>
<evidence type="ECO:0000313" key="2">
    <source>
        <dbReference type="EMBL" id="KAJ8421305.1"/>
    </source>
</evidence>
<dbReference type="Gene3D" id="3.40.50.150">
    <property type="entry name" value="Vaccinia Virus protein VP39"/>
    <property type="match status" value="2"/>
</dbReference>
<dbReference type="PANTHER" id="PTHR11006:SF73">
    <property type="entry name" value="PROTEIN ARGININE N-METHYLTRANSFERASE 6"/>
    <property type="match status" value="1"/>
</dbReference>
<evidence type="ECO:0000313" key="3">
    <source>
        <dbReference type="Proteomes" id="UP001153076"/>
    </source>
</evidence>
<dbReference type="AlphaFoldDB" id="A0A9Q1GLL9"/>
<gene>
    <name evidence="2" type="ORF">Cgig2_026689</name>
</gene>
<sequence length="456" mass="51156">MVSVCANWPPDALLVCDTSSPLSDEAKSFDPALYEAIYGQASNNTFVPLARDAVVSHQIHKELDMAFKKLWEDHVRTDTYRNAIFKYQDLIAGKVVVDVGCGTGILSIFCAQAGAKRVYAVDASDIAVQASEVIKANNLSDTVKVLHGRVEVVDIKISALSSLGKLGIIGPYGTDDFGPHFYGYLVVSDGVKKAYCGVLLADVYPAIAKGGYSFYLGRTLDKYGNFIYENCHKYIAEFREDILCEREVKEMEKLVAASRKSTSKPKTSMPKLEITIQDSMLNKIQQEAKATYKSQFEESAESLVKPESVEFHEKIIEKSEFKDAENPQEKEPLLTRFIKDMNFHGLLNASLLHFEFSAFMSSQSKKHGSRSQNDVDIDEEVDIIISEWMGYMLLYESMLGSVITARDRWLKPGGLILPSHATLYMAPVTHPDRYSHSIDFWRNVYGIDNEDKRKEA</sequence>
<dbReference type="OrthoDB" id="7848332at2759"/>
<dbReference type="GO" id="GO:0016274">
    <property type="term" value="F:protein-arginine N-methyltransferase activity"/>
    <property type="evidence" value="ECO:0007669"/>
    <property type="project" value="InterPro"/>
</dbReference>
<dbReference type="PANTHER" id="PTHR11006">
    <property type="entry name" value="PROTEIN ARGININE N-METHYLTRANSFERASE"/>
    <property type="match status" value="1"/>
</dbReference>
<accession>A0A9Q1GLL9</accession>
<dbReference type="Proteomes" id="UP001153076">
    <property type="component" value="Unassembled WGS sequence"/>
</dbReference>
<keyword evidence="3" id="KW-1185">Reference proteome</keyword>